<protein>
    <submittedName>
        <fullName evidence="2">Uncharacterized protein</fullName>
    </submittedName>
</protein>
<dbReference type="HOGENOM" id="CLU_1414979_0_0_1"/>
<dbReference type="AlphaFoldDB" id="A0A081CLW6"/>
<accession>A0A081CLW6</accession>
<evidence type="ECO:0000313" key="3">
    <source>
        <dbReference type="Proteomes" id="UP000053758"/>
    </source>
</evidence>
<feature type="region of interest" description="Disordered" evidence="1">
    <location>
        <begin position="57"/>
        <end position="122"/>
    </location>
</feature>
<evidence type="ECO:0000256" key="1">
    <source>
        <dbReference type="SAM" id="MobiDB-lite"/>
    </source>
</evidence>
<keyword evidence="3" id="KW-1185">Reference proteome</keyword>
<sequence>MATPVAPHNIRFRGLVGYHAATGGDGCSLHPRARRTKRGRRSGFFVIFLTAAWNGRREEKERRTGYQSHGAGESAAAAGQPNPTPTAGPAVRLHSNSSPAQPSKRSPVKSRPIIPHTPLPTTNIELRRPLAIQKSNIIRHGCVPANSPRKGQREAASDPTPATSTDAHVHTGPTPRNERGAAQDADADADAV</sequence>
<gene>
    <name evidence="2" type="ORF">PAN0_020d5891</name>
</gene>
<dbReference type="Proteomes" id="UP000053758">
    <property type="component" value="Unassembled WGS sequence"/>
</dbReference>
<dbReference type="EMBL" id="DF830087">
    <property type="protein sequence ID" value="GAK67662.1"/>
    <property type="molecule type" value="Genomic_DNA"/>
</dbReference>
<evidence type="ECO:0000313" key="2">
    <source>
        <dbReference type="EMBL" id="GAK67662.1"/>
    </source>
</evidence>
<feature type="region of interest" description="Disordered" evidence="1">
    <location>
        <begin position="137"/>
        <end position="192"/>
    </location>
</feature>
<name>A0A081CLW6_PSEA2</name>
<reference evidence="2" key="1">
    <citation type="submission" date="2014-07" db="EMBL/GenBank/DDBJ databases">
        <title>Draft genome sequence of the yeast Pseudozyma antarctica JCM 10317 known as a producer of lipase B which used in a wide range of industrial applications.</title>
        <authorList>
            <person name="Morita T."/>
            <person name="Saika A."/>
            <person name="Koike H."/>
        </authorList>
    </citation>
    <scope>NUCLEOTIDE SEQUENCE</scope>
    <source>
        <strain evidence="2">JCM 10317</strain>
    </source>
</reference>
<feature type="compositionally biased region" description="Polar residues" evidence="1">
    <location>
        <begin position="94"/>
        <end position="104"/>
    </location>
</feature>
<organism evidence="2">
    <name type="scientific">Pseudozyma antarctica</name>
    <name type="common">Yeast</name>
    <name type="synonym">Candida antarctica</name>
    <dbReference type="NCBI Taxonomy" id="84753"/>
    <lineage>
        <taxon>Eukaryota</taxon>
        <taxon>Fungi</taxon>
        <taxon>Dikarya</taxon>
        <taxon>Basidiomycota</taxon>
        <taxon>Ustilaginomycotina</taxon>
        <taxon>Ustilaginomycetes</taxon>
        <taxon>Ustilaginales</taxon>
        <taxon>Ustilaginaceae</taxon>
        <taxon>Moesziomyces</taxon>
    </lineage>
</organism>
<feature type="compositionally biased region" description="Low complexity" evidence="1">
    <location>
        <begin position="70"/>
        <end position="79"/>
    </location>
</feature>
<dbReference type="GeneID" id="26306755"/>
<proteinExistence type="predicted"/>
<dbReference type="RefSeq" id="XP_014654071.1">
    <property type="nucleotide sequence ID" value="XM_014798585.1"/>
</dbReference>